<dbReference type="InterPro" id="IPR036291">
    <property type="entry name" value="NAD(P)-bd_dom_sf"/>
</dbReference>
<feature type="domain" description="NAD-dependent epimerase/dehydratase" evidence="2">
    <location>
        <begin position="11"/>
        <end position="213"/>
    </location>
</feature>
<evidence type="ECO:0000313" key="4">
    <source>
        <dbReference type="Proteomes" id="UP000006786"/>
    </source>
</evidence>
<dbReference type="Gene3D" id="3.40.50.720">
    <property type="entry name" value="NAD(P)-binding Rossmann-like Domain"/>
    <property type="match status" value="1"/>
</dbReference>
<proteinExistence type="predicted"/>
<reference evidence="3 4" key="1">
    <citation type="journal article" date="2012" name="J. Bacteriol.">
        <title>Genome Sequence of Nitratireductor pacificus Type Strain pht-3B.</title>
        <authorList>
            <person name="Lai Q."/>
            <person name="Li G."/>
            <person name="Shao Z."/>
        </authorList>
    </citation>
    <scope>NUCLEOTIDE SEQUENCE [LARGE SCALE GENOMIC DNA]</scope>
    <source>
        <strain evidence="4">pht-3B</strain>
    </source>
</reference>
<dbReference type="STRING" id="391937.NA2_20968"/>
<keyword evidence="1" id="KW-0520">NAD</keyword>
<evidence type="ECO:0000259" key="2">
    <source>
        <dbReference type="Pfam" id="PF01370"/>
    </source>
</evidence>
<sequence>MTKEFFIFGAGYSGRALARELVAEADGIGGTTRSLANAGRLERAGITPHAFIGGEALPSGIADVLSRTTHLVVSIAPDAAGDPVLAAARATVAGAMPALKWIGYLSTVGVYGDHGGAWVDEASACAPVSQRSKQRVAAEGAWLELGEQTGIPVAVLRLSGIYGPGRNALANLADGKARRIVKPGQVFNRIHVDDIAGAAAHLARRREGGIFNVTDDAPAPPQDVVAYAARLMGVEPPLEVAFEDAGLSAMGRSFYGECKRVANARLKATGYRMRHPDYRAALDAMWADESWRAEDS</sequence>
<keyword evidence="4" id="KW-1185">Reference proteome</keyword>
<dbReference type="EMBL" id="AMRM01000040">
    <property type="protein sequence ID" value="EKF16850.1"/>
    <property type="molecule type" value="Genomic_DNA"/>
</dbReference>
<protein>
    <recommendedName>
        <fullName evidence="2">NAD-dependent epimerase/dehydratase domain-containing protein</fullName>
    </recommendedName>
</protein>
<accession>K2M743</accession>
<dbReference type="Pfam" id="PF01370">
    <property type="entry name" value="Epimerase"/>
    <property type="match status" value="1"/>
</dbReference>
<dbReference type="PANTHER" id="PTHR43574">
    <property type="entry name" value="EPIMERASE-RELATED"/>
    <property type="match status" value="1"/>
</dbReference>
<dbReference type="eggNOG" id="COG0451">
    <property type="taxonomic scope" value="Bacteria"/>
</dbReference>
<dbReference type="RefSeq" id="WP_008599305.1">
    <property type="nucleotide sequence ID" value="NZ_AMRM01000040.1"/>
</dbReference>
<dbReference type="PATRIC" id="fig|391937.3.peg.4293"/>
<dbReference type="InterPro" id="IPR001509">
    <property type="entry name" value="Epimerase_deHydtase"/>
</dbReference>
<dbReference type="AlphaFoldDB" id="K2M743"/>
<dbReference type="SUPFAM" id="SSF51735">
    <property type="entry name" value="NAD(P)-binding Rossmann-fold domains"/>
    <property type="match status" value="1"/>
</dbReference>
<comment type="caution">
    <text evidence="3">The sequence shown here is derived from an EMBL/GenBank/DDBJ whole genome shotgun (WGS) entry which is preliminary data.</text>
</comment>
<gene>
    <name evidence="3" type="ORF">NA2_20968</name>
</gene>
<name>K2M743_9HYPH</name>
<evidence type="ECO:0000256" key="1">
    <source>
        <dbReference type="ARBA" id="ARBA00023027"/>
    </source>
</evidence>
<dbReference type="CDD" id="cd05266">
    <property type="entry name" value="SDR_a4"/>
    <property type="match status" value="1"/>
</dbReference>
<evidence type="ECO:0000313" key="3">
    <source>
        <dbReference type="EMBL" id="EKF16850.1"/>
    </source>
</evidence>
<dbReference type="Proteomes" id="UP000006786">
    <property type="component" value="Unassembled WGS sequence"/>
</dbReference>
<organism evidence="3 4">
    <name type="scientific">Nitratireductor pacificus pht-3B</name>
    <dbReference type="NCBI Taxonomy" id="391937"/>
    <lineage>
        <taxon>Bacteria</taxon>
        <taxon>Pseudomonadati</taxon>
        <taxon>Pseudomonadota</taxon>
        <taxon>Alphaproteobacteria</taxon>
        <taxon>Hyphomicrobiales</taxon>
        <taxon>Phyllobacteriaceae</taxon>
        <taxon>Nitratireductor</taxon>
    </lineage>
</organism>